<dbReference type="VEuPathDB" id="FungiDB:QG37_06174"/>
<dbReference type="AlphaFoldDB" id="A0A0L0NUU0"/>
<feature type="compositionally biased region" description="Low complexity" evidence="1">
    <location>
        <begin position="32"/>
        <end position="43"/>
    </location>
</feature>
<organism evidence="2 3">
    <name type="scientific">Candidozyma auris</name>
    <name type="common">Yeast</name>
    <name type="synonym">Candida auris</name>
    <dbReference type="NCBI Taxonomy" id="498019"/>
    <lineage>
        <taxon>Eukaryota</taxon>
        <taxon>Fungi</taxon>
        <taxon>Dikarya</taxon>
        <taxon>Ascomycota</taxon>
        <taxon>Saccharomycotina</taxon>
        <taxon>Pichiomycetes</taxon>
        <taxon>Metschnikowiaceae</taxon>
        <taxon>Candidozyma</taxon>
    </lineage>
</organism>
<feature type="compositionally biased region" description="Low complexity" evidence="1">
    <location>
        <begin position="272"/>
        <end position="305"/>
    </location>
</feature>
<feature type="region of interest" description="Disordered" evidence="1">
    <location>
        <begin position="78"/>
        <end position="160"/>
    </location>
</feature>
<dbReference type="EMBL" id="LGST01000041">
    <property type="protein sequence ID" value="KND97764.1"/>
    <property type="molecule type" value="Genomic_DNA"/>
</dbReference>
<gene>
    <name evidence="2" type="ORF">QG37_06174</name>
</gene>
<comment type="caution">
    <text evidence="2">The sequence shown here is derived from an EMBL/GenBank/DDBJ whole genome shotgun (WGS) entry which is preliminary data.</text>
</comment>
<feature type="region of interest" description="Disordered" evidence="1">
    <location>
        <begin position="272"/>
        <end position="317"/>
    </location>
</feature>
<proteinExistence type="predicted"/>
<dbReference type="VEuPathDB" id="FungiDB:CJI96_0005075"/>
<feature type="compositionally biased region" description="Low complexity" evidence="1">
    <location>
        <begin position="105"/>
        <end position="160"/>
    </location>
</feature>
<feature type="region of interest" description="Disordered" evidence="1">
    <location>
        <begin position="1"/>
        <end position="43"/>
    </location>
</feature>
<dbReference type="Proteomes" id="UP000037122">
    <property type="component" value="Unassembled WGS sequence"/>
</dbReference>
<sequence>MNHEFQKNNPGQAPRPYTMAAYSAGARDLESPGGQPAPATTTAGALASADVGAGADAVEQNVPLAMVQNLNMAPSMMVGSYDVQPDHQSYSPGQRPPPQLHPSSGLPGHIQHQPQHIPQQHTQHQSQHPQQHTPLQESQQPQQPQQHHQNQQQQQQQQQAPLQHLNTPLLQQFILAPQLAQSQLAHPNQYPRPPQAAYSNGTADFRRQPQPQPQPPPPPAQHPQPPDFQLQPPRRPGPSGFQDHDVEVLKQLLPVGEKHKWKQIAKRINRRNAATNINNTNGGASDNGSSSVSSTTTGVSATPSSLELEDDLGPGGRKSVSASFAMRQYQHMLGLPKAPNSFGDLGSSLPYAVAVRGWDDIDDESAHVFSEEE</sequence>
<reference evidence="3" key="1">
    <citation type="journal article" date="2015" name="BMC Genomics">
        <title>Draft genome of a commonly misdiagnosed multidrug resistant pathogen Candida auris.</title>
        <authorList>
            <person name="Chatterjee S."/>
            <person name="Alampalli S.V."/>
            <person name="Nageshan R.K."/>
            <person name="Chettiar S.T."/>
            <person name="Joshi S."/>
            <person name="Tatu U.S."/>
        </authorList>
    </citation>
    <scope>NUCLEOTIDE SEQUENCE [LARGE SCALE GENOMIC DNA]</scope>
    <source>
        <strain evidence="3">6684</strain>
    </source>
</reference>
<dbReference type="VEuPathDB" id="FungiDB:CJJ09_005614"/>
<evidence type="ECO:0000256" key="1">
    <source>
        <dbReference type="SAM" id="MobiDB-lite"/>
    </source>
</evidence>
<dbReference type="VEuPathDB" id="FungiDB:B9J08_002522"/>
<feature type="compositionally biased region" description="Pro residues" evidence="1">
    <location>
        <begin position="210"/>
        <end position="226"/>
    </location>
</feature>
<accession>A0A0L0NUU0</accession>
<dbReference type="VEuPathDB" id="FungiDB:CJI97_002067"/>
<evidence type="ECO:0000313" key="2">
    <source>
        <dbReference type="EMBL" id="KND97764.1"/>
    </source>
</evidence>
<evidence type="ECO:0000313" key="3">
    <source>
        <dbReference type="Proteomes" id="UP000037122"/>
    </source>
</evidence>
<dbReference type="VEuPathDB" id="FungiDB:CJJ07_002387"/>
<feature type="region of interest" description="Disordered" evidence="1">
    <location>
        <begin position="184"/>
        <end position="242"/>
    </location>
</feature>
<protein>
    <submittedName>
        <fullName evidence="2">Uncharacterized protein</fullName>
    </submittedName>
</protein>
<name>A0A0L0NUU0_CANAR</name>